<dbReference type="EMBL" id="UASJ01000001">
    <property type="protein sequence ID" value="SQB64451.1"/>
    <property type="molecule type" value="Genomic_DNA"/>
</dbReference>
<evidence type="ECO:0000313" key="4">
    <source>
        <dbReference type="Proteomes" id="UP000553981"/>
    </source>
</evidence>
<accession>A0A2X2YNI3</accession>
<dbReference type="AlphaFoldDB" id="A0A2X2YNI3"/>
<evidence type="ECO:0000313" key="2">
    <source>
        <dbReference type="EMBL" id="SQB64451.1"/>
    </source>
</evidence>
<reference evidence="2 3" key="1">
    <citation type="submission" date="2018-06" db="EMBL/GenBank/DDBJ databases">
        <authorList>
            <consortium name="Pathogen Informatics"/>
            <person name="Doyle S."/>
        </authorList>
    </citation>
    <scope>NUCLEOTIDE SEQUENCE [LARGE SCALE GENOMIC DNA]</scope>
    <source>
        <strain evidence="2 3">NCTC11820</strain>
    </source>
</reference>
<dbReference type="SUPFAM" id="SSF52172">
    <property type="entry name" value="CheY-like"/>
    <property type="match status" value="1"/>
</dbReference>
<dbReference type="Proteomes" id="UP000250245">
    <property type="component" value="Unassembled WGS sequence"/>
</dbReference>
<reference evidence="1 4" key="2">
    <citation type="submission" date="2020-04" db="EMBL/GenBank/DDBJ databases">
        <title>Antimicrobial susceptibility and clonality of vaginal-derived multi-drug resistant Mobiluncus isolates in China.</title>
        <authorList>
            <person name="Zhang X."/>
        </authorList>
    </citation>
    <scope>NUCLEOTIDE SEQUENCE [LARGE SCALE GENOMIC DNA]</scope>
    <source>
        <strain evidence="1 4">19</strain>
    </source>
</reference>
<protein>
    <submittedName>
        <fullName evidence="1">Response regulator transcription factor</fullName>
    </submittedName>
</protein>
<gene>
    <name evidence="1" type="ORF">HHJ67_04350</name>
    <name evidence="2" type="ORF">NCTC11820_00795</name>
</gene>
<dbReference type="GeneID" id="55565896"/>
<name>A0A2X2YNI3_9ACTO</name>
<dbReference type="RefSeq" id="WP_004006697.1">
    <property type="nucleotide sequence ID" value="NZ_CAMUDJ010000005.1"/>
</dbReference>
<sequence length="134" mass="14587">MEAKAGTDAVQVMLFSGNPHTRQAVMDAAGLSGSFDMPPIEWQEVATSDAVKQNFAEDRYAALVLDAETYQEGGQSVARWLNIHADKVPPIIMLVARQQDEWMSRWSGASYSVPAPYEADAVMAALRQALAETA</sequence>
<dbReference type="EMBL" id="JABCUI010000001">
    <property type="protein sequence ID" value="NMW86981.1"/>
    <property type="molecule type" value="Genomic_DNA"/>
</dbReference>
<proteinExistence type="predicted"/>
<evidence type="ECO:0000313" key="3">
    <source>
        <dbReference type="Proteomes" id="UP000250245"/>
    </source>
</evidence>
<dbReference type="InterPro" id="IPR011006">
    <property type="entry name" value="CheY-like_superfamily"/>
</dbReference>
<dbReference type="Proteomes" id="UP000553981">
    <property type="component" value="Unassembled WGS sequence"/>
</dbReference>
<evidence type="ECO:0000313" key="1">
    <source>
        <dbReference type="EMBL" id="NMW86981.1"/>
    </source>
</evidence>
<organism evidence="2 3">
    <name type="scientific">Mobiluncus curtisii</name>
    <dbReference type="NCBI Taxonomy" id="2051"/>
    <lineage>
        <taxon>Bacteria</taxon>
        <taxon>Bacillati</taxon>
        <taxon>Actinomycetota</taxon>
        <taxon>Actinomycetes</taxon>
        <taxon>Actinomycetales</taxon>
        <taxon>Actinomycetaceae</taxon>
        <taxon>Mobiluncus</taxon>
    </lineage>
</organism>